<gene>
    <name evidence="2" type="ORF">H8D24_06510</name>
</gene>
<dbReference type="PANTHER" id="PTHR43031">
    <property type="entry name" value="FAD-DEPENDENT OXIDOREDUCTASE"/>
    <property type="match status" value="1"/>
</dbReference>
<dbReference type="Gene3D" id="3.40.250.10">
    <property type="entry name" value="Rhodanese-like domain"/>
    <property type="match status" value="3"/>
</dbReference>
<dbReference type="PROSITE" id="PS00380">
    <property type="entry name" value="RHODANESE_1"/>
    <property type="match status" value="2"/>
</dbReference>
<feature type="domain" description="Rhodanese" evidence="1">
    <location>
        <begin position="157"/>
        <end position="250"/>
    </location>
</feature>
<dbReference type="InterPro" id="IPR001763">
    <property type="entry name" value="Rhodanese-like_dom"/>
</dbReference>
<accession>A0A8J6P4B9</accession>
<dbReference type="GO" id="GO:0004792">
    <property type="term" value="F:thiosulfate-cyanide sulfurtransferase activity"/>
    <property type="evidence" value="ECO:0007669"/>
    <property type="project" value="InterPro"/>
</dbReference>
<dbReference type="PROSITE" id="PS50206">
    <property type="entry name" value="RHODANESE_3"/>
    <property type="match status" value="3"/>
</dbReference>
<dbReference type="SMART" id="SM00450">
    <property type="entry name" value="RHOD"/>
    <property type="match status" value="3"/>
</dbReference>
<dbReference type="EMBL" id="JACNFK010000033">
    <property type="protein sequence ID" value="MBC8520039.1"/>
    <property type="molecule type" value="Genomic_DNA"/>
</dbReference>
<dbReference type="SUPFAM" id="SSF52821">
    <property type="entry name" value="Rhodanese/Cell cycle control phosphatase"/>
    <property type="match status" value="3"/>
</dbReference>
<feature type="domain" description="Rhodanese" evidence="1">
    <location>
        <begin position="54"/>
        <end position="143"/>
    </location>
</feature>
<dbReference type="InterPro" id="IPR036873">
    <property type="entry name" value="Rhodanese-like_dom_sf"/>
</dbReference>
<organism evidence="2 3">
    <name type="scientific">Candidatus Thiopontia autotrophica</name>
    <dbReference type="NCBI Taxonomy" id="2841688"/>
    <lineage>
        <taxon>Bacteria</taxon>
        <taxon>Pseudomonadati</taxon>
        <taxon>Pseudomonadota</taxon>
        <taxon>Gammaproteobacteria</taxon>
        <taxon>Candidatus Thiopontia</taxon>
    </lineage>
</organism>
<evidence type="ECO:0000259" key="1">
    <source>
        <dbReference type="PROSITE" id="PS50206"/>
    </source>
</evidence>
<evidence type="ECO:0000313" key="2">
    <source>
        <dbReference type="EMBL" id="MBC8520039.1"/>
    </source>
</evidence>
<feature type="domain" description="Rhodanese" evidence="1">
    <location>
        <begin position="288"/>
        <end position="377"/>
    </location>
</feature>
<reference evidence="2 3" key="1">
    <citation type="submission" date="2020-08" db="EMBL/GenBank/DDBJ databases">
        <title>Bridging the membrane lipid divide: bacteria of the FCB group superphylum have the potential to synthesize archaeal ether lipids.</title>
        <authorList>
            <person name="Villanueva L."/>
            <person name="Von Meijenfeldt F.A.B."/>
            <person name="Westbye A.B."/>
            <person name="Yadav S."/>
            <person name="Hopmans E.C."/>
            <person name="Dutilh B.E."/>
            <person name="Sinninghe Damste J.S."/>
        </authorList>
    </citation>
    <scope>NUCLEOTIDE SEQUENCE [LARGE SCALE GENOMIC DNA]</scope>
    <source>
        <strain evidence="2">NIOZ-UU100</strain>
    </source>
</reference>
<dbReference type="PANTHER" id="PTHR43031:SF1">
    <property type="entry name" value="PYRIDINE NUCLEOTIDE-DISULPHIDE OXIDOREDUCTASE"/>
    <property type="match status" value="1"/>
</dbReference>
<dbReference type="Pfam" id="PF00581">
    <property type="entry name" value="Rhodanese"/>
    <property type="match status" value="3"/>
</dbReference>
<dbReference type="InterPro" id="IPR001307">
    <property type="entry name" value="Thiosulphate_STrfase_CS"/>
</dbReference>
<dbReference type="AlphaFoldDB" id="A0A8J6P4B9"/>
<evidence type="ECO:0000313" key="3">
    <source>
        <dbReference type="Proteomes" id="UP000654401"/>
    </source>
</evidence>
<dbReference type="CDD" id="cd00158">
    <property type="entry name" value="RHOD"/>
    <property type="match status" value="3"/>
</dbReference>
<protein>
    <submittedName>
        <fullName evidence="2">Rhodanese-like domain-containing protein</fullName>
    </submittedName>
</protein>
<comment type="caution">
    <text evidence="2">The sequence shown here is derived from an EMBL/GenBank/DDBJ whole genome shotgun (WGS) entry which is preliminary data.</text>
</comment>
<sequence length="380" mass="41439">MIRIQRTLGLLVLLFGLVALPLGGVQAQLTDKAFKQYPSIVDYKAFKELAVIPVRKDVAIIDARPARKKYNKGHIPGAISIPNTFFNKMVGKLPKDKKTKLVFYCGGYKCPLSHKSAFKAEKLGYTDIAVFAAGYPEWKSHGNFISVAAPWVKKAMEKQKITLIDARPTKKKYNKGHVPGAINIPNTFFDKMANRLPADKKSPLVFYCGGFKCPLSVKSASKAKALGYTDVKLFQAGYPAWKMAFGPGAKVDGGTKGSAAKPMIANLVVGPEGGTITFASFKEIIAKAPESVFLVDVRDAGEYGKTHFPTAVNIPVEELEGKLGTLPTNKPIIFICATGARSGEAYDIVKLLREDITQVYYLDAEIEYADGGTYTLKTVQ</sequence>
<proteinExistence type="predicted"/>
<dbReference type="InterPro" id="IPR050229">
    <property type="entry name" value="GlpE_sulfurtransferase"/>
</dbReference>
<name>A0A8J6P4B9_9GAMM</name>
<dbReference type="Proteomes" id="UP000654401">
    <property type="component" value="Unassembled WGS sequence"/>
</dbReference>